<name>A0A0D9Z7P3_9ORYZ</name>
<dbReference type="EnsemblPlants" id="OGLUM03G18760.1">
    <property type="protein sequence ID" value="OGLUM03G18760.1"/>
    <property type="gene ID" value="OGLUM03G18760"/>
</dbReference>
<dbReference type="HOGENOM" id="CLU_1789865_0_0_1"/>
<evidence type="ECO:0000313" key="2">
    <source>
        <dbReference type="Proteomes" id="UP000026961"/>
    </source>
</evidence>
<reference evidence="1" key="1">
    <citation type="submission" date="2015-04" db="UniProtKB">
        <authorList>
            <consortium name="EnsemblPlants"/>
        </authorList>
    </citation>
    <scope>IDENTIFICATION</scope>
</reference>
<accession>A0A0D9Z7P3</accession>
<sequence>MGVHDGDGDGGVATKEAFDWACAIPDLLLASGEVGKNRKDVQSLVEMYMTEHGARGSGGGGVGARVEAVSLALLPAAQLLVNLTSTMEVVYLGGKDGYTSVSLLKGVIPDLLLGPVQDD</sequence>
<reference evidence="1" key="2">
    <citation type="submission" date="2018-05" db="EMBL/GenBank/DDBJ databases">
        <title>OgluRS3 (Oryza glumaepatula Reference Sequence Version 3).</title>
        <authorList>
            <person name="Zhang J."/>
            <person name="Kudrna D."/>
            <person name="Lee S."/>
            <person name="Talag J."/>
            <person name="Welchert J."/>
            <person name="Wing R.A."/>
        </authorList>
    </citation>
    <scope>NUCLEOTIDE SEQUENCE [LARGE SCALE GENOMIC DNA]</scope>
</reference>
<dbReference type="Proteomes" id="UP000026961">
    <property type="component" value="Chromosome 3"/>
</dbReference>
<dbReference type="SUPFAM" id="SSF48576">
    <property type="entry name" value="Terpenoid synthases"/>
    <property type="match status" value="1"/>
</dbReference>
<keyword evidence="2" id="KW-1185">Reference proteome</keyword>
<dbReference type="Gramene" id="OGLUM03G18760.1">
    <property type="protein sequence ID" value="OGLUM03G18760.1"/>
    <property type="gene ID" value="OGLUM03G18760"/>
</dbReference>
<protein>
    <submittedName>
        <fullName evidence="1">Uncharacterized protein</fullName>
    </submittedName>
</protein>
<dbReference type="InterPro" id="IPR008949">
    <property type="entry name" value="Isoprenoid_synthase_dom_sf"/>
</dbReference>
<proteinExistence type="predicted"/>
<evidence type="ECO:0000313" key="1">
    <source>
        <dbReference type="EnsemblPlants" id="OGLUM03G18760.1"/>
    </source>
</evidence>
<organism evidence="1">
    <name type="scientific">Oryza glumipatula</name>
    <dbReference type="NCBI Taxonomy" id="40148"/>
    <lineage>
        <taxon>Eukaryota</taxon>
        <taxon>Viridiplantae</taxon>
        <taxon>Streptophyta</taxon>
        <taxon>Embryophyta</taxon>
        <taxon>Tracheophyta</taxon>
        <taxon>Spermatophyta</taxon>
        <taxon>Magnoliopsida</taxon>
        <taxon>Liliopsida</taxon>
        <taxon>Poales</taxon>
        <taxon>Poaceae</taxon>
        <taxon>BOP clade</taxon>
        <taxon>Oryzoideae</taxon>
        <taxon>Oryzeae</taxon>
        <taxon>Oryzinae</taxon>
        <taxon>Oryza</taxon>
    </lineage>
</organism>
<dbReference type="AlphaFoldDB" id="A0A0D9Z7P3"/>